<dbReference type="EMBL" id="JAMSHJ010000006">
    <property type="protein sequence ID" value="KAI5399601.1"/>
    <property type="molecule type" value="Genomic_DNA"/>
</dbReference>
<dbReference type="OrthoDB" id="5607at2759"/>
<dbReference type="InterPro" id="IPR023170">
    <property type="entry name" value="HhH_base_excis_C"/>
</dbReference>
<dbReference type="SUPFAM" id="SSF48150">
    <property type="entry name" value="DNA-glycosylase"/>
    <property type="match status" value="1"/>
</dbReference>
<feature type="compositionally biased region" description="Basic and acidic residues" evidence="10">
    <location>
        <begin position="1270"/>
        <end position="1281"/>
    </location>
</feature>
<feature type="domain" description="HhH-GPD" evidence="11">
    <location>
        <begin position="1294"/>
        <end position="1459"/>
    </location>
</feature>
<evidence type="ECO:0000256" key="1">
    <source>
        <dbReference type="ARBA" id="ARBA00001966"/>
    </source>
</evidence>
<dbReference type="GO" id="GO:0051539">
    <property type="term" value="F:4 iron, 4 sulfur cluster binding"/>
    <property type="evidence" value="ECO:0007669"/>
    <property type="project" value="UniProtKB-KW"/>
</dbReference>
<feature type="compositionally biased region" description="Basic and acidic residues" evidence="10">
    <location>
        <begin position="973"/>
        <end position="984"/>
    </location>
</feature>
<dbReference type="Gene3D" id="1.10.1670.10">
    <property type="entry name" value="Helix-hairpin-Helix base-excision DNA repair enzymes (C-terminal)"/>
    <property type="match status" value="1"/>
</dbReference>
<dbReference type="GO" id="GO:0035514">
    <property type="term" value="F:DNA demethylase activity"/>
    <property type="evidence" value="ECO:0007669"/>
    <property type="project" value="InterPro"/>
</dbReference>
<feature type="compositionally biased region" description="Basic residues" evidence="10">
    <location>
        <begin position="644"/>
        <end position="659"/>
    </location>
</feature>
<keyword evidence="4" id="KW-0004">4Fe-4S</keyword>
<sequence length="1811" mass="205575">MNEQNSKISIMNFGEQLFGQDGKQFQINNSWVPITPEKPIQIRTDTISDWPANQMRRTNYQEYPLHGNDYMNKMLLHYHGPYQNPRLIGQTGQIGEYNNFSGNSVSRNSVINQIADSYTQAQHYENNGLNNHRLELLLKKNATDIATANRNLDTSINMAARNPLLPKFYPKSNNDASYSCAASDIVYREANRFLIPNRNSEFRGSNTDNLLNNDIHCSVTNPMKGIFSEESYGDTYPEHYFNYVPNAEVDATTSFTNSLLSTPKTMDQLKFVENQFAHLHELSCDLDNNAIAESTSHGKDFAPCTENEIQEYCDGLLQQIVDSSSAVISTTHGDQKSSVSNNCDKVSNEIFDLNKTPEQKVPRRRKHRPKVIREAKPKRNTNPASQKTEIKEKPRRKRKIVAKTAATPEAGVIKDMCDSTAATTKSCRRALNFDLENSTHESQSSMVFQQEIYHINEMYSGANIKYDPNSPLMISQQDDLAVGHRQPSNRDDIPLLLKGKESNPFFSERESTITMSETTKEQIAKFPVIEKGPAQGKSSLWQERNSGCMQQYIDANEIGNTLFQSETCFENTQETGELNFENTFQLLNNHSNSIEANGSKRKYSNSTKNQCHSSRNPLGASLCQEILQVDGNFKSTTLAKGFLKKNKRKRTQNKLHSKVHGGSSSQIKPKGDSRKVRKEEKIGSQLQNEEMTNCCIESSRFVEKQNRAARTGDSFAISGERHQIYSTLMDSIVCQLNSLHLNGSNTSEMEGQKALVPYKGDGSIVPYQEFGFEKKRNPRPKVDLDPETERTWKLLMGIEGSEDLEGADKKKEKWWEEERNVFRGRADSFIARMHLVQGDRRFSKWKGSVVDSVIGVFLTQNVSDHLSSSAFMSLAARFPLMSKSSDVVTHTLVEEPQHCIENQADIIASYERGKLNPPTYYIDFEMPHHTGEFLRDSRTSRINDSIIKPNNHSSEEEFLSSQDSLDSSVTQDTRIRSNSESEVRNSRCEPSKAQFLTSTNSLEVGKTTMFQEFFHCVNGVSLFEERTNGNLQQQHVKQSSRVGRNDIHSFHSASGHPCSFGNPQKQQLPVAPSTNYESYYSYIQGLDTFQMNGEEFSWPDTASIHNEFQDNSYMRFGINGVGDSVEKPTEIQHGNGTLESPELSTMNLYRPLSEHSAFIGNTSQSRSHTNYNQPSPNHHLVGQKTFQSEGKTYAESSNNSHIFGKDHAGNDHSNILMCAEEVFDSEKIISTETRQVCSDNIQAEKKAKKQVYPGQKDKEGKLKVRKERKTKPEANKKHEDDWDKLRKEVEENGTKIERNTDTMDSLDYEAIRCASVKEISDAIKERGMNNMLAERIKEFLDRLVRDHGSIDLEWLRHAPPDKVKDYLLSMRGLGLKSVECVRLLTLHHLAFPVDTNVGRIAVRLGWVPLQPLPEKLQIHLLELYPVLESIQKYLWPRLCKLDQRTLYELHYQMITFGKVFCTKKKPNCNACPMRAECRHFASAFASARLALPGPEEKQIVSMPVPIADERNPPNLNPVILSLPGNNMSIEVCPQSKQCEPIIEEPATPEQSTEALESDIEDFFWEDPDEIPTINVNLEVFAKSLQNHMQEHEGDQSKALVAWNPQSASIPTPKLKNVSRLRTEHQVYELPDSHPLLEKMDKREPDDPSPYLLAIWSPGETANSIEPPQRKCGSQDSTSLCNDNTCFSCNSIREANSQIVRGTILIPCRTATRGSFPLNGTYFQVNELFADHASSIEPIDIPRAWIWNLPRRTVYFGTSVSSIFKGLSTPEIQHCFWRGFVCVRGFDQQKRSPRPLFARFHFIESKFAKTKK</sequence>
<dbReference type="PANTHER" id="PTHR46213:SF24">
    <property type="entry name" value="HHH-GPD DOMAIN-CONTAINING PROTEIN"/>
    <property type="match status" value="1"/>
</dbReference>
<evidence type="ECO:0000256" key="2">
    <source>
        <dbReference type="ARBA" id="ARBA00004123"/>
    </source>
</evidence>
<keyword evidence="7" id="KW-0411">Iron-sulfur</keyword>
<comment type="caution">
    <text evidence="12">The sequence shown here is derived from an EMBL/GenBank/DDBJ whole genome shotgun (WGS) entry which is preliminary data.</text>
</comment>
<dbReference type="SMART" id="SM00478">
    <property type="entry name" value="ENDO3c"/>
    <property type="match status" value="1"/>
</dbReference>
<proteinExistence type="inferred from homology"/>
<reference evidence="12 13" key="1">
    <citation type="journal article" date="2022" name="Nat. Genet.">
        <title>Improved pea reference genome and pan-genome highlight genomic features and evolutionary characteristics.</title>
        <authorList>
            <person name="Yang T."/>
            <person name="Liu R."/>
            <person name="Luo Y."/>
            <person name="Hu S."/>
            <person name="Wang D."/>
            <person name="Wang C."/>
            <person name="Pandey M.K."/>
            <person name="Ge S."/>
            <person name="Xu Q."/>
            <person name="Li N."/>
            <person name="Li G."/>
            <person name="Huang Y."/>
            <person name="Saxena R.K."/>
            <person name="Ji Y."/>
            <person name="Li M."/>
            <person name="Yan X."/>
            <person name="He Y."/>
            <person name="Liu Y."/>
            <person name="Wang X."/>
            <person name="Xiang C."/>
            <person name="Varshney R.K."/>
            <person name="Ding H."/>
            <person name="Gao S."/>
            <person name="Zong X."/>
        </authorList>
    </citation>
    <scope>NUCLEOTIDE SEQUENCE [LARGE SCALE GENOMIC DNA]</scope>
    <source>
        <strain evidence="12 13">cv. Zhongwan 6</strain>
    </source>
</reference>
<organism evidence="12 13">
    <name type="scientific">Pisum sativum</name>
    <name type="common">Garden pea</name>
    <name type="synonym">Lathyrus oleraceus</name>
    <dbReference type="NCBI Taxonomy" id="3888"/>
    <lineage>
        <taxon>Eukaryota</taxon>
        <taxon>Viridiplantae</taxon>
        <taxon>Streptophyta</taxon>
        <taxon>Embryophyta</taxon>
        <taxon>Tracheophyta</taxon>
        <taxon>Spermatophyta</taxon>
        <taxon>Magnoliopsida</taxon>
        <taxon>eudicotyledons</taxon>
        <taxon>Gunneridae</taxon>
        <taxon>Pentapetalae</taxon>
        <taxon>rosids</taxon>
        <taxon>fabids</taxon>
        <taxon>Fabales</taxon>
        <taxon>Fabaceae</taxon>
        <taxon>Papilionoideae</taxon>
        <taxon>50 kb inversion clade</taxon>
        <taxon>NPAAA clade</taxon>
        <taxon>Hologalegina</taxon>
        <taxon>IRL clade</taxon>
        <taxon>Fabeae</taxon>
        <taxon>Lathyrus</taxon>
    </lineage>
</organism>
<comment type="similarity">
    <text evidence="3">Belongs to the DNA glycosylase family. DEMETER subfamily.</text>
</comment>
<evidence type="ECO:0000256" key="8">
    <source>
        <dbReference type="ARBA" id="ARBA00023125"/>
    </source>
</evidence>
<evidence type="ECO:0000256" key="4">
    <source>
        <dbReference type="ARBA" id="ARBA00022485"/>
    </source>
</evidence>
<dbReference type="InterPro" id="IPR003265">
    <property type="entry name" value="HhH-GPD_domain"/>
</dbReference>
<dbReference type="InterPro" id="IPR044811">
    <property type="entry name" value="DME/ROS1"/>
</dbReference>
<dbReference type="GO" id="GO:0006284">
    <property type="term" value="P:base-excision repair"/>
    <property type="evidence" value="ECO:0007669"/>
    <property type="project" value="InterPro"/>
</dbReference>
<dbReference type="GO" id="GO:0141166">
    <property type="term" value="P:chromosomal 5-methylcytosine DNA demethylation pathway"/>
    <property type="evidence" value="ECO:0007669"/>
    <property type="project" value="InterPro"/>
</dbReference>
<comment type="subcellular location">
    <subcellularLocation>
        <location evidence="2">Nucleus</location>
    </subcellularLocation>
</comment>
<keyword evidence="8" id="KW-0238">DNA-binding</keyword>
<name>A0A9D4WFB2_PEA</name>
<gene>
    <name evidence="12" type="ORF">KIW84_064796</name>
</gene>
<dbReference type="GO" id="GO:0046872">
    <property type="term" value="F:metal ion binding"/>
    <property type="evidence" value="ECO:0007669"/>
    <property type="project" value="UniProtKB-KW"/>
</dbReference>
<feature type="region of interest" description="Disordered" evidence="10">
    <location>
        <begin position="353"/>
        <end position="401"/>
    </location>
</feature>
<feature type="region of interest" description="Disordered" evidence="10">
    <location>
        <begin position="1244"/>
        <end position="1281"/>
    </location>
</feature>
<feature type="region of interest" description="Disordered" evidence="10">
    <location>
        <begin position="644"/>
        <end position="680"/>
    </location>
</feature>
<feature type="compositionally biased region" description="Basic and acidic residues" evidence="10">
    <location>
        <begin position="669"/>
        <end position="680"/>
    </location>
</feature>
<keyword evidence="6" id="KW-0408">Iron</keyword>
<dbReference type="GO" id="GO:0005634">
    <property type="term" value="C:nucleus"/>
    <property type="evidence" value="ECO:0007669"/>
    <property type="project" value="UniProtKB-SubCell"/>
</dbReference>
<dbReference type="InterPro" id="IPR028925">
    <property type="entry name" value="RRM_DME"/>
</dbReference>
<dbReference type="Gramene" id="Psat06G0479600-T1">
    <property type="protein sequence ID" value="KAI5399601.1"/>
    <property type="gene ID" value="KIW84_064796"/>
</dbReference>
<dbReference type="CDD" id="cd00056">
    <property type="entry name" value="ENDO3c"/>
    <property type="match status" value="1"/>
</dbReference>
<dbReference type="Gramene" id="PSAT_LOCUS27741_t1">
    <property type="protein sequence ID" value="CAL5209112.1"/>
    <property type="gene ID" value="PSAT_LOCUS27741"/>
</dbReference>
<feature type="compositionally biased region" description="Polar residues" evidence="10">
    <location>
        <begin position="959"/>
        <end position="972"/>
    </location>
</feature>
<feature type="region of interest" description="Disordered" evidence="10">
    <location>
        <begin position="1162"/>
        <end position="1181"/>
    </location>
</feature>
<dbReference type="Pfam" id="PF15628">
    <property type="entry name" value="RRM_DME"/>
    <property type="match status" value="1"/>
</dbReference>
<dbReference type="PANTHER" id="PTHR46213">
    <property type="entry name" value="TRANSCRIPTIONAL ACTIVATOR DEMETER"/>
    <property type="match status" value="1"/>
</dbReference>
<dbReference type="GO" id="GO:0019104">
    <property type="term" value="F:DNA N-glycosylase activity"/>
    <property type="evidence" value="ECO:0007669"/>
    <property type="project" value="InterPro"/>
</dbReference>
<dbReference type="InterPro" id="IPR011257">
    <property type="entry name" value="DNA_glycosylase"/>
</dbReference>
<comment type="cofactor">
    <cofactor evidence="1">
        <name>[4Fe-4S] cluster</name>
        <dbReference type="ChEBI" id="CHEBI:49883"/>
    </cofactor>
</comment>
<dbReference type="GO" id="GO:0003906">
    <property type="term" value="F:DNA-(apurinic or apyrimidinic site) endonuclease activity"/>
    <property type="evidence" value="ECO:0007669"/>
    <property type="project" value="UniProtKB-ARBA"/>
</dbReference>
<evidence type="ECO:0000256" key="7">
    <source>
        <dbReference type="ARBA" id="ARBA00023014"/>
    </source>
</evidence>
<dbReference type="SMART" id="SM00525">
    <property type="entry name" value="FES"/>
    <property type="match status" value="1"/>
</dbReference>
<keyword evidence="13" id="KW-1185">Reference proteome</keyword>
<dbReference type="GO" id="GO:0003677">
    <property type="term" value="F:DNA binding"/>
    <property type="evidence" value="ECO:0007669"/>
    <property type="project" value="UniProtKB-KW"/>
</dbReference>
<keyword evidence="5" id="KW-0479">Metal-binding</keyword>
<feature type="compositionally biased region" description="Polar residues" evidence="10">
    <location>
        <begin position="1162"/>
        <end position="1176"/>
    </location>
</feature>
<evidence type="ECO:0000256" key="6">
    <source>
        <dbReference type="ARBA" id="ARBA00023004"/>
    </source>
</evidence>
<evidence type="ECO:0000256" key="3">
    <source>
        <dbReference type="ARBA" id="ARBA00005646"/>
    </source>
</evidence>
<dbReference type="InterPro" id="IPR003651">
    <property type="entry name" value="Endonuclease3_FeS-loop_motif"/>
</dbReference>
<evidence type="ECO:0000256" key="10">
    <source>
        <dbReference type="SAM" id="MobiDB-lite"/>
    </source>
</evidence>
<feature type="region of interest" description="Disordered" evidence="10">
    <location>
        <begin position="948"/>
        <end position="984"/>
    </location>
</feature>
<dbReference type="FunFam" id="1.10.1670.10:FF:000004">
    <property type="entry name" value="DNA glycosylase/AP lyase ROS1"/>
    <property type="match status" value="1"/>
</dbReference>
<dbReference type="Proteomes" id="UP001058974">
    <property type="component" value="Chromosome 6"/>
</dbReference>
<keyword evidence="9" id="KW-0539">Nucleus</keyword>
<evidence type="ECO:0000256" key="5">
    <source>
        <dbReference type="ARBA" id="ARBA00022723"/>
    </source>
</evidence>
<dbReference type="Pfam" id="PF15629">
    <property type="entry name" value="Perm-CXXC"/>
    <property type="match status" value="1"/>
</dbReference>
<evidence type="ECO:0000256" key="9">
    <source>
        <dbReference type="ARBA" id="ARBA00023242"/>
    </source>
</evidence>
<evidence type="ECO:0000313" key="13">
    <source>
        <dbReference type="Proteomes" id="UP001058974"/>
    </source>
</evidence>
<accession>A0A9D4WFB2</accession>
<evidence type="ECO:0000259" key="11">
    <source>
        <dbReference type="SMART" id="SM00478"/>
    </source>
</evidence>
<evidence type="ECO:0000313" key="12">
    <source>
        <dbReference type="EMBL" id="KAI5399601.1"/>
    </source>
</evidence>
<dbReference type="InterPro" id="IPR028924">
    <property type="entry name" value="Perm-CXXC"/>
</dbReference>
<protein>
    <recommendedName>
        <fullName evidence="11">HhH-GPD domain-containing protein</fullName>
    </recommendedName>
</protein>